<evidence type="ECO:0000256" key="2">
    <source>
        <dbReference type="ARBA" id="ARBA00022692"/>
    </source>
</evidence>
<dbReference type="GO" id="GO:0055085">
    <property type="term" value="P:transmembrane transport"/>
    <property type="evidence" value="ECO:0007669"/>
    <property type="project" value="InterPro"/>
</dbReference>
<keyword evidence="9" id="KW-1185">Reference proteome</keyword>
<feature type="domain" description="TonB C-terminal" evidence="7">
    <location>
        <begin position="199"/>
        <end position="263"/>
    </location>
</feature>
<accession>A0A5Q2QAD4</accession>
<dbReference type="GO" id="GO:0016020">
    <property type="term" value="C:membrane"/>
    <property type="evidence" value="ECO:0007669"/>
    <property type="project" value="UniProtKB-SubCell"/>
</dbReference>
<dbReference type="InterPro" id="IPR037682">
    <property type="entry name" value="TonB_C"/>
</dbReference>
<dbReference type="SUPFAM" id="SSF74653">
    <property type="entry name" value="TolA/TonB C-terminal domain"/>
    <property type="match status" value="1"/>
</dbReference>
<dbReference type="InterPro" id="IPR006260">
    <property type="entry name" value="TonB/TolA_C"/>
</dbReference>
<sequence length="278" mass="30038">MTLSIEHTDKALWAGLGIAALAHAALIVPFLVDPKPAQSLRWADMAVTIANPSHDQRPDDASFQSITQQLGGGELTTHQRLRSGDIGRDAEPDAEATDIDGRDRGADRAQSAGVMARAGDAETQTGAGDLWMVYSQAETAAKSQAEQKVLADYDLLSEQLRGMGDADSQQVATFKSAQAGYINRWRQRIETIGTRRYLQDAGLTGSVEVSATLNARGELMSQHIVHSSGDLAVDKAAREILASASPFDPFPDAMRARLERITITRVWQFRLGGPTLAR</sequence>
<dbReference type="EMBL" id="CP045871">
    <property type="protein sequence ID" value="QGG79241.1"/>
    <property type="molecule type" value="Genomic_DNA"/>
</dbReference>
<dbReference type="Pfam" id="PF03544">
    <property type="entry name" value="TonB_C"/>
    <property type="match status" value="1"/>
</dbReference>
<dbReference type="Proteomes" id="UP000388235">
    <property type="component" value="Chromosome"/>
</dbReference>
<dbReference type="RefSeq" id="WP_153712745.1">
    <property type="nucleotide sequence ID" value="NZ_CP045871.1"/>
</dbReference>
<evidence type="ECO:0000256" key="5">
    <source>
        <dbReference type="SAM" id="MobiDB-lite"/>
    </source>
</evidence>
<organism evidence="8 9">
    <name type="scientific">Litorivicinus lipolyticus</name>
    <dbReference type="NCBI Taxonomy" id="418701"/>
    <lineage>
        <taxon>Bacteria</taxon>
        <taxon>Pseudomonadati</taxon>
        <taxon>Pseudomonadota</taxon>
        <taxon>Gammaproteobacteria</taxon>
        <taxon>Oceanospirillales</taxon>
        <taxon>Litorivicinaceae</taxon>
        <taxon>Litorivicinus</taxon>
    </lineage>
</organism>
<dbReference type="NCBIfam" id="TIGR01352">
    <property type="entry name" value="tonB_Cterm"/>
    <property type="match status" value="1"/>
</dbReference>
<keyword evidence="4 6" id="KW-0472">Membrane</keyword>
<protein>
    <submittedName>
        <fullName evidence="8">TonB family protein</fullName>
    </submittedName>
</protein>
<dbReference type="KEGG" id="llp:GH975_01155"/>
<proteinExistence type="predicted"/>
<keyword evidence="2 6" id="KW-0812">Transmembrane</keyword>
<gene>
    <name evidence="8" type="ORF">GH975_01155</name>
</gene>
<evidence type="ECO:0000256" key="6">
    <source>
        <dbReference type="SAM" id="Phobius"/>
    </source>
</evidence>
<evidence type="ECO:0000259" key="7">
    <source>
        <dbReference type="Pfam" id="PF03544"/>
    </source>
</evidence>
<evidence type="ECO:0000256" key="3">
    <source>
        <dbReference type="ARBA" id="ARBA00022989"/>
    </source>
</evidence>
<keyword evidence="3 6" id="KW-1133">Transmembrane helix</keyword>
<feature type="region of interest" description="Disordered" evidence="5">
    <location>
        <begin position="70"/>
        <end position="121"/>
    </location>
</feature>
<evidence type="ECO:0000313" key="9">
    <source>
        <dbReference type="Proteomes" id="UP000388235"/>
    </source>
</evidence>
<evidence type="ECO:0000256" key="4">
    <source>
        <dbReference type="ARBA" id="ARBA00023136"/>
    </source>
</evidence>
<comment type="subcellular location">
    <subcellularLocation>
        <location evidence="1">Membrane</location>
        <topology evidence="1">Single-pass membrane protein</topology>
    </subcellularLocation>
</comment>
<evidence type="ECO:0000256" key="1">
    <source>
        <dbReference type="ARBA" id="ARBA00004167"/>
    </source>
</evidence>
<feature type="transmembrane region" description="Helical" evidence="6">
    <location>
        <begin position="12"/>
        <end position="32"/>
    </location>
</feature>
<reference evidence="8 9" key="1">
    <citation type="submission" date="2019-11" db="EMBL/GenBank/DDBJ databases">
        <authorList>
            <person name="Khan S.A."/>
            <person name="Jeon C.O."/>
            <person name="Chun B.H."/>
        </authorList>
    </citation>
    <scope>NUCLEOTIDE SEQUENCE [LARGE SCALE GENOMIC DNA]</scope>
    <source>
        <strain evidence="8 9">IMCC 1097</strain>
    </source>
</reference>
<evidence type="ECO:0000313" key="8">
    <source>
        <dbReference type="EMBL" id="QGG79241.1"/>
    </source>
</evidence>
<feature type="compositionally biased region" description="Basic and acidic residues" evidence="5">
    <location>
        <begin position="82"/>
        <end position="91"/>
    </location>
</feature>
<dbReference type="Gene3D" id="3.30.1150.10">
    <property type="match status" value="1"/>
</dbReference>
<dbReference type="OrthoDB" id="9803361at2"/>
<name>A0A5Q2QAD4_9GAMM</name>
<dbReference type="AlphaFoldDB" id="A0A5Q2QAD4"/>